<evidence type="ECO:0000256" key="1">
    <source>
        <dbReference type="SAM" id="Phobius"/>
    </source>
</evidence>
<sequence>MSPRIFPFPAFVFSIANLWAILTANGQYGQVGVTKINILTSLSIFETSSLLSCIKSVSPLLTSTISSRNAANSCPAGIPKYLTPKSFPSWVIVVAGALSILYFSASSFPSGVSKSTIS</sequence>
<keyword evidence="1" id="KW-0472">Membrane</keyword>
<evidence type="ECO:0000313" key="3">
    <source>
        <dbReference type="Proteomes" id="UP000000752"/>
    </source>
</evidence>
<keyword evidence="3" id="KW-1185">Reference proteome</keyword>
<accession>O57918</accession>
<dbReference type="AlphaFoldDB" id="O57918"/>
<feature type="transmembrane region" description="Helical" evidence="1">
    <location>
        <begin position="87"/>
        <end position="105"/>
    </location>
</feature>
<protein>
    <submittedName>
        <fullName evidence="2">Uncharacterized protein</fullName>
    </submittedName>
</protein>
<gene>
    <name evidence="2" type="ordered locus">PH0179</name>
</gene>
<organism evidence="2 3">
    <name type="scientific">Pyrococcus horikoshii (strain ATCC 700860 / DSM 12428 / JCM 9974 / NBRC 100139 / OT-3)</name>
    <dbReference type="NCBI Taxonomy" id="70601"/>
    <lineage>
        <taxon>Archaea</taxon>
        <taxon>Methanobacteriati</taxon>
        <taxon>Methanobacteriota</taxon>
        <taxon>Thermococci</taxon>
        <taxon>Thermococcales</taxon>
        <taxon>Thermococcaceae</taxon>
        <taxon>Pyrococcus</taxon>
    </lineage>
</organism>
<dbReference type="PIR" id="A71240">
    <property type="entry name" value="A71240"/>
</dbReference>
<keyword evidence="1" id="KW-1133">Transmembrane helix</keyword>
<dbReference type="KEGG" id="pho:PH0179"/>
<feature type="transmembrane region" description="Helical" evidence="1">
    <location>
        <begin position="6"/>
        <end position="24"/>
    </location>
</feature>
<dbReference type="Proteomes" id="UP000000752">
    <property type="component" value="Chromosome"/>
</dbReference>
<proteinExistence type="predicted"/>
<dbReference type="EnsemblBacteria" id="BAA29248">
    <property type="protein sequence ID" value="BAA29248"/>
    <property type="gene ID" value="BAA29248"/>
</dbReference>
<keyword evidence="1" id="KW-0812">Transmembrane</keyword>
<name>O57918_PYRHO</name>
<dbReference type="EMBL" id="BA000001">
    <property type="protein sequence ID" value="BAA29248.1"/>
    <property type="molecule type" value="Genomic_DNA"/>
</dbReference>
<evidence type="ECO:0000313" key="2">
    <source>
        <dbReference type="EMBL" id="BAA29248.1"/>
    </source>
</evidence>
<reference evidence="2 3" key="1">
    <citation type="journal article" date="1998" name="DNA Res.">
        <title>Complete sequence and gene organization of the genome of a hyper-thermophilic archaebacterium, Pyrococcus horikoshii OT3.</title>
        <authorList>
            <person name="Kawarabayasi Y."/>
            <person name="Sawada M."/>
            <person name="Horikawa H."/>
            <person name="Haikawa Y."/>
            <person name="Hino Y."/>
            <person name="Yamamoto S."/>
            <person name="Sekine M."/>
            <person name="Baba S."/>
            <person name="Kosugi H."/>
            <person name="Hosoyama A."/>
            <person name="Nagai Y."/>
            <person name="Sakai M."/>
            <person name="Ogura K."/>
            <person name="Otuka R."/>
            <person name="Nakazawa H."/>
            <person name="Takamiya M."/>
            <person name="Ohfuku Y."/>
            <person name="Funahashi T."/>
            <person name="Tanaka T."/>
            <person name="Kudoh Y."/>
            <person name="Yamazaki J."/>
            <person name="Kushida N."/>
            <person name="Oguchi A."/>
            <person name="Aoki K."/>
            <person name="Nakamura Y."/>
            <person name="Robb T.F."/>
            <person name="Horikoshi K."/>
            <person name="Masuchi Y."/>
            <person name="Shizuya H."/>
            <person name="Kikuchi H."/>
        </authorList>
    </citation>
    <scope>NUCLEOTIDE SEQUENCE [LARGE SCALE GENOMIC DNA]</scope>
    <source>
        <strain evidence="3">ATCC 700860 / DSM 12428 / JCM 9974 / NBRC 100139 / OT-3</strain>
    </source>
</reference>